<evidence type="ECO:0000313" key="2">
    <source>
        <dbReference type="EMBL" id="SMC54729.1"/>
    </source>
</evidence>
<accession>A0A1W2A1X8</accession>
<organism evidence="2 3">
    <name type="scientific">Polynucleobacter kasalickyi</name>
    <dbReference type="NCBI Taxonomy" id="1938817"/>
    <lineage>
        <taxon>Bacteria</taxon>
        <taxon>Pseudomonadati</taxon>
        <taxon>Pseudomonadota</taxon>
        <taxon>Betaproteobacteria</taxon>
        <taxon>Burkholderiales</taxon>
        <taxon>Burkholderiaceae</taxon>
        <taxon>Polynucleobacter</taxon>
    </lineage>
</organism>
<sequence length="487" mass="53802">MRNCFKHPLFKSILISSLAVASFQPFAQGVSEAKNMALTGYNDLQGRTAYQPTIQKQGNRWIAYVGHHGDYKLNPLNGQMENNGTSIIDVTDPKKPKYLKHLPGEEGKAEQGGAQMVRVCSGATLPKADKSKFYMLRVFGNQSHEIWDVTQPENPSLLTTVVKGLKGTHKSFWECDTGIAYLVSGNPQWRTNRMTQIYDLSDPTKPVFIRDYGLVGQNPGSSGAVPIALHGPISTGPKGNRVYFGYGTNTEGIIQIVDREKLLNGPKEPTPENLLYPQISRVELPPMHGAHTTFPMLDMEFPQFKNSLSGNKGDILVITDEAIQKECLEGRQMVWFMDISTETKPYGVSNWALPDMPGNLCKKGGRHGAHSSNENMTDVFYKKIMFFAYFNSGVRALDVRDPFAPKEIASFVPAINKNTVALETPASSAGAKLPYTEAATKVAIQTNNVEVDERGYIYIVDRANTGMHILELTGPAKKIANWNAAIK</sequence>
<gene>
    <name evidence="2" type="ORF">SAMN06296008_10739</name>
</gene>
<dbReference type="EMBL" id="FWXJ01000007">
    <property type="protein sequence ID" value="SMC54729.1"/>
    <property type="molecule type" value="Genomic_DNA"/>
</dbReference>
<dbReference type="Proteomes" id="UP000192708">
    <property type="component" value="Unassembled WGS sequence"/>
</dbReference>
<evidence type="ECO:0000256" key="1">
    <source>
        <dbReference type="SAM" id="SignalP"/>
    </source>
</evidence>
<name>A0A1W2A1X8_9BURK</name>
<dbReference type="RefSeq" id="WP_084283562.1">
    <property type="nucleotide sequence ID" value="NZ_FWXJ01000007.1"/>
</dbReference>
<evidence type="ECO:0000313" key="3">
    <source>
        <dbReference type="Proteomes" id="UP000192708"/>
    </source>
</evidence>
<protein>
    <submittedName>
        <fullName evidence="2">Uncharacterized conserved protein</fullName>
    </submittedName>
</protein>
<feature type="signal peptide" evidence="1">
    <location>
        <begin position="1"/>
        <end position="27"/>
    </location>
</feature>
<dbReference type="STRING" id="1938817.SAMN06296008_10739"/>
<proteinExistence type="predicted"/>
<feature type="chain" id="PRO_5012438818" evidence="1">
    <location>
        <begin position="28"/>
        <end position="487"/>
    </location>
</feature>
<dbReference type="AlphaFoldDB" id="A0A1W2A1X8"/>
<keyword evidence="1" id="KW-0732">Signal</keyword>
<keyword evidence="3" id="KW-1185">Reference proteome</keyword>
<reference evidence="2 3" key="1">
    <citation type="submission" date="2017-04" db="EMBL/GenBank/DDBJ databases">
        <authorList>
            <person name="Afonso C.L."/>
            <person name="Miller P.J."/>
            <person name="Scott M.A."/>
            <person name="Spackman E."/>
            <person name="Goraichik I."/>
            <person name="Dimitrov K.M."/>
            <person name="Suarez D.L."/>
            <person name="Swayne D.E."/>
        </authorList>
    </citation>
    <scope>NUCLEOTIDE SEQUENCE [LARGE SCALE GENOMIC DNA]</scope>
    <source>
        <strain evidence="2 3">VK13</strain>
    </source>
</reference>